<evidence type="ECO:0000256" key="15">
    <source>
        <dbReference type="ARBA" id="ARBA00048260"/>
    </source>
</evidence>
<dbReference type="InterPro" id="IPR036736">
    <property type="entry name" value="ACP-like_sf"/>
</dbReference>
<dbReference type="InterPro" id="IPR009081">
    <property type="entry name" value="PP-bd_ACP"/>
</dbReference>
<dbReference type="InterPro" id="IPR014397">
    <property type="entry name" value="Lys2"/>
</dbReference>
<dbReference type="PROSITE" id="PS00012">
    <property type="entry name" value="PHOSPHOPANTETHEINE"/>
    <property type="match status" value="1"/>
</dbReference>
<comment type="pathway">
    <text evidence="3">Amino-acid biosynthesis; L-lysine biosynthesis via AAA pathway; L-lysine from L-alpha-aminoadipate (fungal route): step 1/3.</text>
</comment>
<comment type="function">
    <text evidence="2">Catalyzes the activation of alpha-aminoadipate by ATP-dependent adenylation and the reduction of activated alpha-aminoadipate by NADPH. The activated alpha-aminoadipate is bound to the phosphopantheinyl group of the enzyme itself before it is reduced to (S)-2-amino-6-oxohexanoate.</text>
</comment>
<evidence type="ECO:0000256" key="2">
    <source>
        <dbReference type="ARBA" id="ARBA00003499"/>
    </source>
</evidence>
<gene>
    <name evidence="20" type="ORF">PANT_22d00126</name>
</gene>
<comment type="catalytic activity">
    <reaction evidence="15">
        <text>(S)-2-amino-6-oxohexanoate + AMP + diphosphate + NADP(+) = L-2-aminoadipate + ATP + NADPH + H(+)</text>
        <dbReference type="Rhea" id="RHEA:46936"/>
        <dbReference type="ChEBI" id="CHEBI:15378"/>
        <dbReference type="ChEBI" id="CHEBI:30616"/>
        <dbReference type="ChEBI" id="CHEBI:33019"/>
        <dbReference type="ChEBI" id="CHEBI:57783"/>
        <dbReference type="ChEBI" id="CHEBI:58321"/>
        <dbReference type="ChEBI" id="CHEBI:58349"/>
        <dbReference type="ChEBI" id="CHEBI:58672"/>
        <dbReference type="ChEBI" id="CHEBI:456215"/>
        <dbReference type="EC" id="1.2.1.95"/>
    </reaction>
</comment>
<keyword evidence="8" id="KW-0597">Phosphoprotein</keyword>
<evidence type="ECO:0000256" key="3">
    <source>
        <dbReference type="ARBA" id="ARBA00004827"/>
    </source>
</evidence>
<dbReference type="PANTHER" id="PTHR44845">
    <property type="entry name" value="CARRIER DOMAIN-CONTAINING PROTEIN"/>
    <property type="match status" value="1"/>
</dbReference>
<keyword evidence="7" id="KW-0596">Phosphopantetheine</keyword>
<dbReference type="SUPFAM" id="SSF56801">
    <property type="entry name" value="Acetyl-CoA synthetase-like"/>
    <property type="match status" value="1"/>
</dbReference>
<dbReference type="CDD" id="cd05235">
    <property type="entry name" value="SDR_e1"/>
    <property type="match status" value="1"/>
</dbReference>
<evidence type="ECO:0000256" key="8">
    <source>
        <dbReference type="ARBA" id="ARBA00022553"/>
    </source>
</evidence>
<dbReference type="InterPro" id="IPR013120">
    <property type="entry name" value="FAR_NAD-bd"/>
</dbReference>
<evidence type="ECO:0000256" key="7">
    <source>
        <dbReference type="ARBA" id="ARBA00022450"/>
    </source>
</evidence>
<feature type="domain" description="Carrier" evidence="19">
    <location>
        <begin position="1014"/>
        <end position="1091"/>
    </location>
</feature>
<dbReference type="InterPro" id="IPR010071">
    <property type="entry name" value="AA_adenyl_dom"/>
</dbReference>
<feature type="region of interest" description="Disordered" evidence="18">
    <location>
        <begin position="280"/>
        <end position="304"/>
    </location>
</feature>
<protein>
    <recommendedName>
        <fullName evidence="14">Alpha-aminoadipate reductase</fullName>
        <ecNumber evidence="6">1.2.1.31</ecNumber>
        <ecNumber evidence="5">1.2.1.95</ecNumber>
    </recommendedName>
    <alternativeName>
        <fullName evidence="13">L-aminoadipate-semialdehyde dehydrogenase</fullName>
    </alternativeName>
</protein>
<dbReference type="Pfam" id="PF00550">
    <property type="entry name" value="PP-binding"/>
    <property type="match status" value="1"/>
</dbReference>
<dbReference type="EC" id="1.2.1.95" evidence="5"/>
<dbReference type="InterPro" id="IPR045851">
    <property type="entry name" value="AMP-bd_C_sf"/>
</dbReference>
<dbReference type="Gene3D" id="3.30.559.30">
    <property type="entry name" value="Nonribosomal peptide synthetase, condensation domain"/>
    <property type="match status" value="1"/>
</dbReference>
<dbReference type="InterPro" id="IPR042099">
    <property type="entry name" value="ANL_N_sf"/>
</dbReference>
<evidence type="ECO:0000256" key="9">
    <source>
        <dbReference type="ARBA" id="ARBA00022605"/>
    </source>
</evidence>
<dbReference type="SUPFAM" id="SSF47336">
    <property type="entry name" value="ACP-like"/>
    <property type="match status" value="1"/>
</dbReference>
<feature type="compositionally biased region" description="Basic and acidic residues" evidence="18">
    <location>
        <begin position="8"/>
        <end position="25"/>
    </location>
</feature>
<dbReference type="GO" id="GO:0019878">
    <property type="term" value="P:lysine biosynthetic process via aminoadipic acid"/>
    <property type="evidence" value="ECO:0007669"/>
    <property type="project" value="UniProtKB-UniPathway"/>
</dbReference>
<dbReference type="NCBIfam" id="TIGR01733">
    <property type="entry name" value="AA-adenyl-dom"/>
    <property type="match status" value="1"/>
</dbReference>
<dbReference type="PROSITE" id="PS50075">
    <property type="entry name" value="CARRIER"/>
    <property type="match status" value="1"/>
</dbReference>
<evidence type="ECO:0000259" key="19">
    <source>
        <dbReference type="PROSITE" id="PS50075"/>
    </source>
</evidence>
<dbReference type="Pfam" id="PF00501">
    <property type="entry name" value="AMP-binding"/>
    <property type="match status" value="1"/>
</dbReference>
<evidence type="ECO:0000256" key="5">
    <source>
        <dbReference type="ARBA" id="ARBA00012913"/>
    </source>
</evidence>
<dbReference type="InterPro" id="IPR036291">
    <property type="entry name" value="NAD(P)-bd_dom_sf"/>
</dbReference>
<keyword evidence="11" id="KW-0560">Oxidoreductase</keyword>
<comment type="cofactor">
    <cofactor evidence="1">
        <name>pantetheine 4'-phosphate</name>
        <dbReference type="ChEBI" id="CHEBI:47942"/>
    </cofactor>
</comment>
<reference evidence="21" key="1">
    <citation type="journal article" date="2013" name="Genome Announc.">
        <title>Genome sequence of the basidiomycetous yeast Pseudozyma antarctica T-34, a producer of the glycolipid biosurfactants mannosylerythritol lipids.</title>
        <authorList>
            <person name="Morita T."/>
            <person name="Koike H."/>
            <person name="Koyama Y."/>
            <person name="Hagiwara H."/>
            <person name="Ito E."/>
            <person name="Fukuoka T."/>
            <person name="Imura T."/>
            <person name="Machida M."/>
            <person name="Kitamoto D."/>
        </authorList>
    </citation>
    <scope>NUCLEOTIDE SEQUENCE [LARGE SCALE GENOMIC DNA]</scope>
    <source>
        <strain evidence="21">T-34</strain>
    </source>
</reference>
<evidence type="ECO:0000256" key="4">
    <source>
        <dbReference type="ARBA" id="ARBA00006432"/>
    </source>
</evidence>
<evidence type="ECO:0000256" key="10">
    <source>
        <dbReference type="ARBA" id="ARBA00022857"/>
    </source>
</evidence>
<dbReference type="STRING" id="1151754.M9LZW5"/>
<evidence type="ECO:0000256" key="6">
    <source>
        <dbReference type="ARBA" id="ARBA00013073"/>
    </source>
</evidence>
<comment type="similarity">
    <text evidence="4">Belongs to the ATP-dependent AMP-binding enzyme family.</text>
</comment>
<dbReference type="Proteomes" id="UP000011976">
    <property type="component" value="Unassembled WGS sequence"/>
</dbReference>
<comment type="catalytic activity">
    <reaction evidence="17">
        <text>(S)-2-amino-6-oxohexanoate + NADP(+) + H2O = L-2-aminoadipate + NADPH + 2 H(+)</text>
        <dbReference type="Rhea" id="RHEA:12304"/>
        <dbReference type="ChEBI" id="CHEBI:15377"/>
        <dbReference type="ChEBI" id="CHEBI:15378"/>
        <dbReference type="ChEBI" id="CHEBI:57783"/>
        <dbReference type="ChEBI" id="CHEBI:58321"/>
        <dbReference type="ChEBI" id="CHEBI:58349"/>
        <dbReference type="ChEBI" id="CHEBI:58672"/>
        <dbReference type="EC" id="1.2.1.31"/>
    </reaction>
</comment>
<dbReference type="SUPFAM" id="SSF52777">
    <property type="entry name" value="CoA-dependent acyltransferases"/>
    <property type="match status" value="1"/>
</dbReference>
<dbReference type="PANTHER" id="PTHR44845:SF1">
    <property type="entry name" value="L-2-AMINOADIPATE REDUCTASE"/>
    <property type="match status" value="1"/>
</dbReference>
<dbReference type="Gene3D" id="3.40.50.720">
    <property type="entry name" value="NAD(P)-binding Rossmann-like Domain"/>
    <property type="match status" value="1"/>
</dbReference>
<evidence type="ECO:0000256" key="16">
    <source>
        <dbReference type="ARBA" id="ARBA00048414"/>
    </source>
</evidence>
<dbReference type="SUPFAM" id="SSF51735">
    <property type="entry name" value="NAD(P)-binding Rossmann-fold domains"/>
    <property type="match status" value="1"/>
</dbReference>
<feature type="compositionally biased region" description="Basic residues" evidence="18">
    <location>
        <begin position="26"/>
        <end position="36"/>
    </location>
</feature>
<evidence type="ECO:0000256" key="14">
    <source>
        <dbReference type="ARBA" id="ARBA00032195"/>
    </source>
</evidence>
<dbReference type="OrthoDB" id="329835at2759"/>
<dbReference type="GO" id="GO:0031177">
    <property type="term" value="F:phosphopantetheine binding"/>
    <property type="evidence" value="ECO:0007669"/>
    <property type="project" value="InterPro"/>
</dbReference>
<dbReference type="EMBL" id="DF196788">
    <property type="protein sequence ID" value="GAC76654.1"/>
    <property type="molecule type" value="Genomic_DNA"/>
</dbReference>
<name>M9LZW5_PSEA3</name>
<dbReference type="InterPro" id="IPR020806">
    <property type="entry name" value="PKS_PP-bd"/>
</dbReference>
<dbReference type="Gene3D" id="1.10.1200.10">
    <property type="entry name" value="ACP-like"/>
    <property type="match status" value="1"/>
</dbReference>
<dbReference type="Gene3D" id="3.30.300.30">
    <property type="match status" value="1"/>
</dbReference>
<evidence type="ECO:0000256" key="1">
    <source>
        <dbReference type="ARBA" id="ARBA00001957"/>
    </source>
</evidence>
<proteinExistence type="inferred from homology"/>
<comment type="catalytic activity">
    <reaction evidence="16">
        <text>(S)-2-amino-6-oxohexanoate + NAD(+) + H2O = L-2-aminoadipate + NADH + 2 H(+)</text>
        <dbReference type="Rhea" id="RHEA:12308"/>
        <dbReference type="ChEBI" id="CHEBI:15377"/>
        <dbReference type="ChEBI" id="CHEBI:15378"/>
        <dbReference type="ChEBI" id="CHEBI:57540"/>
        <dbReference type="ChEBI" id="CHEBI:57945"/>
        <dbReference type="ChEBI" id="CHEBI:58321"/>
        <dbReference type="ChEBI" id="CHEBI:58672"/>
        <dbReference type="EC" id="1.2.1.31"/>
    </reaction>
</comment>
<organism evidence="20 21">
    <name type="scientific">Pseudozyma antarctica (strain T-34)</name>
    <name type="common">Yeast</name>
    <name type="synonym">Candida antarctica</name>
    <dbReference type="NCBI Taxonomy" id="1151754"/>
    <lineage>
        <taxon>Eukaryota</taxon>
        <taxon>Fungi</taxon>
        <taxon>Dikarya</taxon>
        <taxon>Basidiomycota</taxon>
        <taxon>Ustilaginomycotina</taxon>
        <taxon>Ustilaginomycetes</taxon>
        <taxon>Ustilaginales</taxon>
        <taxon>Ustilaginaceae</taxon>
        <taxon>Moesziomyces</taxon>
    </lineage>
</organism>
<evidence type="ECO:0000313" key="21">
    <source>
        <dbReference type="Proteomes" id="UP000011976"/>
    </source>
</evidence>
<feature type="compositionally biased region" description="Low complexity" evidence="18">
    <location>
        <begin position="288"/>
        <end position="304"/>
    </location>
</feature>
<dbReference type="EC" id="1.2.1.31" evidence="6"/>
<accession>M9LZW5</accession>
<keyword evidence="10" id="KW-0521">NADP</keyword>
<dbReference type="InterPro" id="IPR010080">
    <property type="entry name" value="Thioester_reductase-like_dom"/>
</dbReference>
<dbReference type="InterPro" id="IPR020845">
    <property type="entry name" value="AMP-binding_CS"/>
</dbReference>
<dbReference type="NCBIfam" id="TIGR03443">
    <property type="entry name" value="alpha_am_amid"/>
    <property type="match status" value="1"/>
</dbReference>
<dbReference type="NCBIfam" id="TIGR01746">
    <property type="entry name" value="Thioester-redct"/>
    <property type="match status" value="1"/>
</dbReference>
<dbReference type="SMART" id="SM00823">
    <property type="entry name" value="PKS_PP"/>
    <property type="match status" value="1"/>
</dbReference>
<evidence type="ECO:0000256" key="12">
    <source>
        <dbReference type="ARBA" id="ARBA00023154"/>
    </source>
</evidence>
<dbReference type="PROSITE" id="PS00455">
    <property type="entry name" value="AMP_BINDING"/>
    <property type="match status" value="1"/>
</dbReference>
<keyword evidence="12" id="KW-0457">Lysine biosynthesis</keyword>
<dbReference type="Gene3D" id="3.40.50.12780">
    <property type="entry name" value="N-terminal domain of ligase-like"/>
    <property type="match status" value="1"/>
</dbReference>
<dbReference type="InterPro" id="IPR000873">
    <property type="entry name" value="AMP-dep_synth/lig_dom"/>
</dbReference>
<evidence type="ECO:0000256" key="17">
    <source>
        <dbReference type="ARBA" id="ARBA00049537"/>
    </source>
</evidence>
<evidence type="ECO:0000256" key="11">
    <source>
        <dbReference type="ARBA" id="ARBA00023002"/>
    </source>
</evidence>
<evidence type="ECO:0000256" key="13">
    <source>
        <dbReference type="ARBA" id="ARBA00031335"/>
    </source>
</evidence>
<keyword evidence="9" id="KW-0028">Amino-acid biosynthesis</keyword>
<sequence>MPASRQNAEARLEKRGREARRGESPKRHRAKKKKKAASPSWATHSLFPTIKLDPQTKRHQLFGQRSSLQAMASSSTLQASLDRWSARLTSLPSIALPTDYPRPATSQLVQALSSSTLSSATRKDLVRLALHHELDLHPAEHADDDEDNASPTPFHLLLAAFCVLLHRYTGDTDLVIGSSNPYTGEPLILRIPIEPNDPFWQIVRRIQQVEKEAAADAVPYDEIVKRVEAERAEREGPLPEGVQSAPIFRVRFFDETGGKARNFMQSTSLTTDLTVFLTKPGATPGDDSTTAATPAESATPSSAAATTHTFRDSLVPNIAVHLSYNSLLFSSQRMQLILAQLSQLISVAASNPAAAVGSLPIRTPQENAFLPDPTKDLEWCGFRGAITQIFERNARAHPDRRCIVESLADDSGSLAEPSAPASRVREITYGQLDRASNVVAHHLLQAGVQREEVVTTYAHRGVDLVVAVLGTLKAGATFSVIDPAYPPSRQNIYLQVAKPRALIVLAKAGVLQPSVRKCIQDELELRTEVPALELLDDGSVRGGAASQGGADVLEQQQALAGESTNVVLGPDSVGTLSFTSGSTGIPKGVKGRHFSLTHFFPWMGERFGLGAHERFTMLSGIAHDPIQRDIFTPLFFGAELHIPTSEDIGTPGRLAEWMAATKATVTHLTPAMGQLLSAQATALIPSLRNAFFVGDVLTKRDCTRLQALAANVCIINMYGTTETQRAVSYFAIPPVSTSTTFLQTQKDIMPAGQGMINVQLLVVNRNERTATCAVGEVGEIYVRSGGLAEGYLGPPEVTAEKFMPNFLAPNLSFADTIKDKPEGQFWKGIRDRMYKTGDLGRYLADGTVECTGRADDQIKIRGFRIELGEIDTHLSRHPHVRENVTLVRRDKDEEKVLVSYFVPGAGAAEFEEQVTEDDEGAAAAGGKAARDAMLVKGMRRYRTLITDIRDHLKRKLPAYSVPTLFVPLHKMPLNPNGKIDKPALPFPDTAMVAAVGSGSSSGGKNGADAAAALAAATPTERSVTELWSRLLPNAPSPIPLDESFFDLGGHSILATRLVFEMRKQFVINVPLGVVFDAPTVRGLAKAVDQLRQADLGLGASQANGSAASAKPSEEANLDENYGADVATLTPSLPESFAGDKVKTAAAGPRTVLVTGVTGFLGAFILYDLLTKRASSVAKVYAHVRAKDEANALERLREGCKGRGIWDDKWVSEGRLEVVLGDLAAPQRLGMSEAVYAKLADEVDDILHNGALVHWVYPYSKLRAANVGSTICAIKLCNTGKKAKTLTFVSSTSALDTDHYIRLSDSIVHGQDPAQKGSAEQLHGVPETDDIEANSRGLTTGYGQSKWVAEKLIMIAASRGLKASIVRPGYVVGDSTTAVTNTDDFLWRLVKGSIQLGLVPDMHNPINMVPVNHVARIATLACLNNALELDTINKTPGTNAKVFHVTNHPSIRFNDMLGQLSRYGWKVEKTEYVHWRARLEEHVLSTGSGSVEDNALFPLLHFVLDDLPTSTKSPELDDRHTQAILDAASEGKAQGTVMGVDRSLVGTYLAWLLAVGFLPAPSQADAEPLPKLANIGTEMKAIGRGSAN</sequence>
<evidence type="ECO:0000256" key="18">
    <source>
        <dbReference type="SAM" id="MobiDB-lite"/>
    </source>
</evidence>
<dbReference type="GO" id="GO:0004043">
    <property type="term" value="F:L-aminoadipate-semialdehyde dehydrogenase [NAD(P)+] activity"/>
    <property type="evidence" value="ECO:0007669"/>
    <property type="project" value="UniProtKB-EC"/>
</dbReference>
<dbReference type="PIRSF" id="PIRSF001617">
    <property type="entry name" value="Alpha-AR"/>
    <property type="match status" value="1"/>
</dbReference>
<evidence type="ECO:0000313" key="20">
    <source>
        <dbReference type="EMBL" id="GAC76654.1"/>
    </source>
</evidence>
<dbReference type="Pfam" id="PF07993">
    <property type="entry name" value="NAD_binding_4"/>
    <property type="match status" value="1"/>
</dbReference>
<feature type="region of interest" description="Disordered" evidence="18">
    <location>
        <begin position="1"/>
        <end position="44"/>
    </location>
</feature>
<dbReference type="UniPathway" id="UPA00033">
    <property type="reaction ID" value="UER00032"/>
</dbReference>
<dbReference type="InterPro" id="IPR006162">
    <property type="entry name" value="Ppantetheine_attach_site"/>
</dbReference>